<dbReference type="PROSITE" id="PS50206">
    <property type="entry name" value="RHODANESE_3"/>
    <property type="match status" value="1"/>
</dbReference>
<evidence type="ECO:0000313" key="18">
    <source>
        <dbReference type="EMBL" id="TIC67299.1"/>
    </source>
</evidence>
<keyword evidence="10" id="KW-0156">Chromatin regulator</keyword>
<dbReference type="GO" id="GO:0032259">
    <property type="term" value="P:methylation"/>
    <property type="evidence" value="ECO:0007669"/>
    <property type="project" value="UniProtKB-KW"/>
</dbReference>
<dbReference type="InterPro" id="IPR000242">
    <property type="entry name" value="PTP_cat"/>
</dbReference>
<keyword evidence="8" id="KW-0808">Transferase</keyword>
<feature type="region of interest" description="Disordered" evidence="14">
    <location>
        <begin position="1442"/>
        <end position="1464"/>
    </location>
</feature>
<dbReference type="Pfam" id="PF00856">
    <property type="entry name" value="SET"/>
    <property type="match status" value="1"/>
</dbReference>
<dbReference type="EC" id="2.1.1.354" evidence="3"/>
<dbReference type="Pfam" id="PF11764">
    <property type="entry name" value="N-SET"/>
    <property type="match status" value="1"/>
</dbReference>
<keyword evidence="6" id="KW-0158">Chromosome</keyword>
<comment type="catalytic activity">
    <reaction evidence="13">
        <text>L-lysyl(4)-[histone H3] + 3 S-adenosyl-L-methionine = N(6),N(6),N(6)-trimethyl-L-lysyl(4)-[histone H3] + 3 S-adenosyl-L-homocysteine + 3 H(+)</text>
        <dbReference type="Rhea" id="RHEA:60260"/>
        <dbReference type="Rhea" id="RHEA-COMP:15537"/>
        <dbReference type="Rhea" id="RHEA-COMP:15547"/>
        <dbReference type="ChEBI" id="CHEBI:15378"/>
        <dbReference type="ChEBI" id="CHEBI:29969"/>
        <dbReference type="ChEBI" id="CHEBI:57856"/>
        <dbReference type="ChEBI" id="CHEBI:59789"/>
        <dbReference type="ChEBI" id="CHEBI:61961"/>
        <dbReference type="EC" id="2.1.1.354"/>
    </reaction>
</comment>
<evidence type="ECO:0000256" key="7">
    <source>
        <dbReference type="ARBA" id="ARBA00022603"/>
    </source>
</evidence>
<dbReference type="PROSITE" id="PS50055">
    <property type="entry name" value="TYR_PHOSPHATASE_PTP"/>
    <property type="match status" value="1"/>
</dbReference>
<dbReference type="GO" id="GO:0140999">
    <property type="term" value="F:histone H3K4 trimethyltransferase activity"/>
    <property type="evidence" value="ECO:0007669"/>
    <property type="project" value="UniProtKB-EC"/>
</dbReference>
<evidence type="ECO:0000256" key="1">
    <source>
        <dbReference type="ARBA" id="ARBA00004123"/>
    </source>
</evidence>
<feature type="region of interest" description="Disordered" evidence="14">
    <location>
        <begin position="1556"/>
        <end position="1653"/>
    </location>
</feature>
<evidence type="ECO:0000256" key="4">
    <source>
        <dbReference type="ARBA" id="ARBA00013064"/>
    </source>
</evidence>
<feature type="compositionally biased region" description="Low complexity" evidence="14">
    <location>
        <begin position="56"/>
        <end position="70"/>
    </location>
</feature>
<feature type="region of interest" description="Disordered" evidence="14">
    <location>
        <begin position="652"/>
        <end position="673"/>
    </location>
</feature>
<dbReference type="PRINTS" id="PR00700">
    <property type="entry name" value="PRTYPHPHTASE"/>
</dbReference>
<dbReference type="InterPro" id="IPR000387">
    <property type="entry name" value="Tyr_Pase_dom"/>
</dbReference>
<dbReference type="Pfam" id="PF11767">
    <property type="entry name" value="SET_assoc"/>
    <property type="match status" value="1"/>
</dbReference>
<dbReference type="EMBL" id="SPRV01000017">
    <property type="protein sequence ID" value="TIC67299.1"/>
    <property type="molecule type" value="Genomic_DNA"/>
</dbReference>
<dbReference type="SUPFAM" id="SSF82199">
    <property type="entry name" value="SET domain"/>
    <property type="match status" value="1"/>
</dbReference>
<dbReference type="SUPFAM" id="SSF52799">
    <property type="entry name" value="(Phosphotyrosine protein) phosphatases II"/>
    <property type="match status" value="1"/>
</dbReference>
<organism evidence="18 19">
    <name type="scientific">Wallemia mellicola</name>
    <dbReference type="NCBI Taxonomy" id="1708541"/>
    <lineage>
        <taxon>Eukaryota</taxon>
        <taxon>Fungi</taxon>
        <taxon>Dikarya</taxon>
        <taxon>Basidiomycota</taxon>
        <taxon>Wallemiomycotina</taxon>
        <taxon>Wallemiomycetes</taxon>
        <taxon>Wallemiales</taxon>
        <taxon>Wallemiaceae</taxon>
        <taxon>Wallemia</taxon>
    </lineage>
</organism>
<feature type="region of interest" description="Disordered" evidence="14">
    <location>
        <begin position="210"/>
        <end position="347"/>
    </location>
</feature>
<dbReference type="EC" id="3.1.3.48" evidence="4"/>
<dbReference type="Gene3D" id="2.170.270.10">
    <property type="entry name" value="SET domain"/>
    <property type="match status" value="1"/>
</dbReference>
<feature type="compositionally biased region" description="Polar residues" evidence="14">
    <location>
        <begin position="252"/>
        <end position="265"/>
    </location>
</feature>
<sequence>MRSVDHVLVTQMISVGVPSAKCNSLTYEKATRPSREYETTRTSQYPPQDSQAKRVTTFSPTQTPSSSSPPRKIPDPTKPPFKKETDENWVVTDCEVDKEVPQLPTGVCIKGLSPALTEGELNNYFKGLYKSVLKKLTLHYDRRSGVSLGVVWIKFSDGFATENCIKELNGHKDFNLGKAYIGSTPPIQVKADDDGKLFKTVVEDIYKRREEEEKNRVAKRKEEEKKKRESQMSKKPPLPQPTQTPKVLPTPSTKIGFNPNQQTPSRPGVRTSWLGSASRPSSLSHTPSHPKPIQMPKAGSEDTEDEDEDEHDEDEIYKGRSDNMLTRKRESPVKKSQQDVTTMDEGKKEVELSIDDKIKKNGNAHIFIDKSSLPVQSVDVVDVRAFFGQFKVADVLKNDEGWYVLFAKPGVAGRATTTSDGRQCSGFTMHLQLRDPQAQELESHNEIRKDNVKLSDKRVLSEEPIDEPHVMKEEALSKTKRGRIVKSVRRNVDFTSSEEEDDTLVEFENIFGESKEKVNKKLSKLKGATTTKKTRKPSKNSIAGKRSQSPAVSTTSTQSTTTASHTVATTVTRTAFSPDIEPLSEPSRPYTEGNPLDTDLIVSEEDKYYLKTVLDRHERKLLSNIETLLQIHAYTPPDWKDDLKFSIYNSPEKASGNAPWRPSVHATGSARSEGVYPIPETEKAFYLPQRNKAAKVSSTKHQDDNKVSSRANRSNARSLAHGLTGGATDSEILKFNQLRTRKKELRFAKSSIHSWGLYSCQVIPKGEMVIEYVGEVVRQQVADRREKAYEKQGIGSSYLFKIDDDNIVDATMKGSVARLINHCCQPNCTAKIITILDLEKPDPFSPPVFNRSQTQASPMKSNRTSLTPQFQSLGKSNYVSPNRRDQALYTGSPSKDNDLNEFEKAIGSSDKLKRRTSLSRDAHTAGLTDKGPAFKKASPSPSPAQLGRPPPFNLKAPPMPRQATFSAPSTSQGTVDIRHAELHKLIEAIRQDPEIVKKEILVIDLRSYGSYCQTRVPGAVSVCLPSTLLRRPVFTLDKIINMISDPSDKAKLEGYERAKTIVAYDNDTSYVGEGISGNSAALLGVFKKFRDAGATASLEYIQGGFVAYSRAEGAPIEDTPKSTGNGPSDGKTENTFVQPRHLPITAFQGISTTTNKSSPRHGQINTSKFAANPFFDSVRQNRELANGMSQERIPMNISDDVKTNSYKLPQFLKRIVDMSEKDASDELAHQFYRLEVSEQKRMMEVFEWLSNNSQTLDNKGNQSASLGSKERDNTFVHGKERKIDRYSIGAGVELGHKNRYGNIYPFEHTRVKLKSPEIDGNDYVNASHVLPGIGYYGNDGLAPTPLYANPAPPAAAGKSDISNKTRNARKDLMHHTKRYIATQGPMESTLNDFWQVCWEQDVNIIIMLTKQREGGLDKCCRYWSDRKVGDIEISLIKMEGDEGDEKVKGPSKNSYVGEDGSTETASKEKFETSFVRRDLRLRNLKLNQEKTISQFQYLGWPDFDIPSQPDALLPLISTVNKLYDWNRGPIVVHCSAGVGRTGSYVALDTMLDLLREERRKPKSGDSESDEMQVDTTMRSDMTETDPGMRKDTKDSVTMDEHDDVNMEVERQTTSKDIGQKDDFPFGPPSPPENLRRKLSSMSSQASGISDGEDVGQKLKWSNLEGKREEHNNCQIVEGLHEPVCDVIEDLREQRMSMVSTLRQYVYVHSAVIAGVMNEIENEK</sequence>
<dbReference type="SMART" id="SM01291">
    <property type="entry name" value="N-SET"/>
    <property type="match status" value="1"/>
</dbReference>
<feature type="compositionally biased region" description="Polar residues" evidence="14">
    <location>
        <begin position="40"/>
        <end position="54"/>
    </location>
</feature>
<evidence type="ECO:0000256" key="3">
    <source>
        <dbReference type="ARBA" id="ARBA00012182"/>
    </source>
</evidence>
<dbReference type="PANTHER" id="PTHR45814:SF2">
    <property type="entry name" value="HISTONE-LYSINE N-METHYLTRANSFERASE SETD1"/>
    <property type="match status" value="1"/>
</dbReference>
<dbReference type="PROSITE" id="PS00383">
    <property type="entry name" value="TYR_PHOSPHATASE_1"/>
    <property type="match status" value="1"/>
</dbReference>
<feature type="region of interest" description="Disordered" evidence="14">
    <location>
        <begin position="844"/>
        <end position="972"/>
    </location>
</feature>
<evidence type="ECO:0000256" key="13">
    <source>
        <dbReference type="ARBA" id="ARBA00047571"/>
    </source>
</evidence>
<dbReference type="InterPro" id="IPR046341">
    <property type="entry name" value="SET_dom_sf"/>
</dbReference>
<dbReference type="InterPro" id="IPR024636">
    <property type="entry name" value="SET_assoc"/>
</dbReference>
<feature type="compositionally biased region" description="Basic and acidic residues" evidence="14">
    <location>
        <begin position="29"/>
        <end position="39"/>
    </location>
</feature>
<dbReference type="Pfam" id="PF00102">
    <property type="entry name" value="Y_phosphatase"/>
    <property type="match status" value="1"/>
</dbReference>
<name>A0AB74KI51_9BASI</name>
<feature type="compositionally biased region" description="Low complexity" evidence="14">
    <location>
        <begin position="708"/>
        <end position="718"/>
    </location>
</feature>
<evidence type="ECO:0000256" key="10">
    <source>
        <dbReference type="ARBA" id="ARBA00022853"/>
    </source>
</evidence>
<comment type="subcellular location">
    <subcellularLocation>
        <location evidence="2">Chromosome</location>
    </subcellularLocation>
    <subcellularLocation>
        <location evidence="1">Nucleus</location>
    </subcellularLocation>
</comment>
<feature type="compositionally biased region" description="Basic and acidic residues" evidence="14">
    <location>
        <begin position="1586"/>
        <end position="1623"/>
    </location>
</feature>
<dbReference type="SMART" id="SM00404">
    <property type="entry name" value="PTPc_motif"/>
    <property type="match status" value="1"/>
</dbReference>
<keyword evidence="9" id="KW-0949">S-adenosyl-L-methionine</keyword>
<feature type="region of interest" description="Disordered" evidence="14">
    <location>
        <begin position="690"/>
        <end position="723"/>
    </location>
</feature>
<feature type="compositionally biased region" description="Low complexity" evidence="14">
    <location>
        <begin position="930"/>
        <end position="939"/>
    </location>
</feature>
<feature type="region of interest" description="Disordered" evidence="14">
    <location>
        <begin position="526"/>
        <end position="597"/>
    </location>
</feature>
<feature type="compositionally biased region" description="Basic and acidic residues" evidence="14">
    <location>
        <begin position="1556"/>
        <end position="1565"/>
    </location>
</feature>
<comment type="caution">
    <text evidence="18">The sequence shown here is derived from an EMBL/GenBank/DDBJ whole genome shotgun (WGS) entry which is preliminary data.</text>
</comment>
<feature type="domain" description="Tyrosine-protein phosphatase" evidence="15">
    <location>
        <begin position="1297"/>
        <end position="1714"/>
    </location>
</feature>
<evidence type="ECO:0000256" key="8">
    <source>
        <dbReference type="ARBA" id="ARBA00022679"/>
    </source>
</evidence>
<evidence type="ECO:0000256" key="2">
    <source>
        <dbReference type="ARBA" id="ARBA00004286"/>
    </source>
</evidence>
<feature type="domain" description="Tyrosine specific protein phosphatases" evidence="16">
    <location>
        <begin position="1510"/>
        <end position="1589"/>
    </location>
</feature>
<feature type="compositionally biased region" description="Polar residues" evidence="14">
    <location>
        <begin position="850"/>
        <end position="880"/>
    </location>
</feature>
<dbReference type="Gene3D" id="3.90.190.10">
    <property type="entry name" value="Protein tyrosine phosphatase superfamily"/>
    <property type="match status" value="1"/>
</dbReference>
<dbReference type="PROSITE" id="PS50056">
    <property type="entry name" value="TYR_PHOSPHATASE_2"/>
    <property type="match status" value="1"/>
</dbReference>
<protein>
    <recommendedName>
        <fullName evidence="5">Histone-lysine N-methyltransferase, H3 lysine-4 specific</fullName>
        <ecNumber evidence="3">2.1.1.354</ecNumber>
        <ecNumber evidence="4">3.1.3.48</ecNumber>
    </recommendedName>
    <alternativeName>
        <fullName evidence="12">SET domain-containing protein 1</fullName>
    </alternativeName>
</protein>
<evidence type="ECO:0000259" key="16">
    <source>
        <dbReference type="PROSITE" id="PS50056"/>
    </source>
</evidence>
<feature type="compositionally biased region" description="Basic and acidic residues" evidence="14">
    <location>
        <begin position="895"/>
        <end position="904"/>
    </location>
</feature>
<dbReference type="InterPro" id="IPR012677">
    <property type="entry name" value="Nucleotide-bd_a/b_plait_sf"/>
</dbReference>
<evidence type="ECO:0000259" key="15">
    <source>
        <dbReference type="PROSITE" id="PS50055"/>
    </source>
</evidence>
<evidence type="ECO:0000256" key="14">
    <source>
        <dbReference type="SAM" id="MobiDB-lite"/>
    </source>
</evidence>
<dbReference type="InterPro" id="IPR001763">
    <property type="entry name" value="Rhodanese-like_dom"/>
</dbReference>
<keyword evidence="11" id="KW-0539">Nucleus</keyword>
<feature type="region of interest" description="Disordered" evidence="14">
    <location>
        <begin position="1115"/>
        <end position="1135"/>
    </location>
</feature>
<keyword evidence="7" id="KW-0489">Methyltransferase</keyword>
<dbReference type="GO" id="GO:0005694">
    <property type="term" value="C:chromosome"/>
    <property type="evidence" value="ECO:0007669"/>
    <property type="project" value="UniProtKB-SubCell"/>
</dbReference>
<feature type="compositionally biased region" description="Pro residues" evidence="14">
    <location>
        <begin position="948"/>
        <end position="960"/>
    </location>
</feature>
<dbReference type="SUPFAM" id="SSF54928">
    <property type="entry name" value="RNA-binding domain, RBD"/>
    <property type="match status" value="1"/>
</dbReference>
<feature type="compositionally biased region" description="Acidic residues" evidence="14">
    <location>
        <begin position="301"/>
        <end position="315"/>
    </location>
</feature>
<dbReference type="SMART" id="SM00450">
    <property type="entry name" value="RHOD"/>
    <property type="match status" value="1"/>
</dbReference>
<feature type="compositionally biased region" description="Basic and acidic residues" evidence="14">
    <location>
        <begin position="210"/>
        <end position="232"/>
    </location>
</feature>
<evidence type="ECO:0000256" key="11">
    <source>
        <dbReference type="ARBA" id="ARBA00023242"/>
    </source>
</evidence>
<dbReference type="InterPro" id="IPR044570">
    <property type="entry name" value="Set1-like"/>
</dbReference>
<dbReference type="InterPro" id="IPR001214">
    <property type="entry name" value="SET_dom"/>
</dbReference>
<dbReference type="PANTHER" id="PTHR45814">
    <property type="entry name" value="HISTONE-LYSINE N-METHYLTRANSFERASE SETD1"/>
    <property type="match status" value="1"/>
</dbReference>
<evidence type="ECO:0000313" key="19">
    <source>
        <dbReference type="Proteomes" id="UP000305362"/>
    </source>
</evidence>
<evidence type="ECO:0000256" key="9">
    <source>
        <dbReference type="ARBA" id="ARBA00022691"/>
    </source>
</evidence>
<dbReference type="InterPro" id="IPR036873">
    <property type="entry name" value="Rhodanese-like_dom_sf"/>
</dbReference>
<evidence type="ECO:0000256" key="6">
    <source>
        <dbReference type="ARBA" id="ARBA00022454"/>
    </source>
</evidence>
<feature type="compositionally biased region" description="Basic and acidic residues" evidence="14">
    <location>
        <begin position="316"/>
        <end position="337"/>
    </location>
</feature>
<evidence type="ECO:0000256" key="12">
    <source>
        <dbReference type="ARBA" id="ARBA00030093"/>
    </source>
</evidence>
<dbReference type="InterPro" id="IPR024657">
    <property type="entry name" value="COMPASS_Set1_N-SET"/>
</dbReference>
<dbReference type="InterPro" id="IPR029021">
    <property type="entry name" value="Prot-tyrosine_phosphatase-like"/>
</dbReference>
<dbReference type="Gene3D" id="3.30.70.330">
    <property type="match status" value="1"/>
</dbReference>
<evidence type="ECO:0000259" key="17">
    <source>
        <dbReference type="PROSITE" id="PS50206"/>
    </source>
</evidence>
<dbReference type="InterPro" id="IPR016130">
    <property type="entry name" value="Tyr_Pase_AS"/>
</dbReference>
<dbReference type="GO" id="GO:0004725">
    <property type="term" value="F:protein tyrosine phosphatase activity"/>
    <property type="evidence" value="ECO:0007669"/>
    <property type="project" value="UniProtKB-EC"/>
</dbReference>
<proteinExistence type="predicted"/>
<feature type="region of interest" description="Disordered" evidence="14">
    <location>
        <begin position="28"/>
        <end position="85"/>
    </location>
</feature>
<dbReference type="SMART" id="SM00317">
    <property type="entry name" value="SET"/>
    <property type="match status" value="1"/>
</dbReference>
<dbReference type="SMART" id="SM00194">
    <property type="entry name" value="PTPc"/>
    <property type="match status" value="1"/>
</dbReference>
<accession>A0AB74KI51</accession>
<gene>
    <name evidence="18" type="ORF">E3Q03_01942</name>
</gene>
<feature type="compositionally biased region" description="Polar residues" evidence="14">
    <location>
        <begin position="963"/>
        <end position="972"/>
    </location>
</feature>
<dbReference type="Proteomes" id="UP000305362">
    <property type="component" value="Unassembled WGS sequence"/>
</dbReference>
<evidence type="ECO:0000256" key="5">
    <source>
        <dbReference type="ARBA" id="ARBA00015839"/>
    </source>
</evidence>
<dbReference type="GO" id="GO:0003676">
    <property type="term" value="F:nucleic acid binding"/>
    <property type="evidence" value="ECO:0007669"/>
    <property type="project" value="InterPro"/>
</dbReference>
<dbReference type="SUPFAM" id="SSF52821">
    <property type="entry name" value="Rhodanese/Cell cycle control phosphatase"/>
    <property type="match status" value="1"/>
</dbReference>
<feature type="compositionally biased region" description="Low complexity" evidence="14">
    <location>
        <begin position="551"/>
        <end position="575"/>
    </location>
</feature>
<dbReference type="InterPro" id="IPR035979">
    <property type="entry name" value="RBD_domain_sf"/>
</dbReference>
<dbReference type="InterPro" id="IPR003595">
    <property type="entry name" value="Tyr_Pase_cat"/>
</dbReference>
<dbReference type="Gene3D" id="3.40.250.10">
    <property type="entry name" value="Rhodanese-like domain"/>
    <property type="match status" value="1"/>
</dbReference>
<dbReference type="GO" id="GO:0048188">
    <property type="term" value="C:Set1C/COMPASS complex"/>
    <property type="evidence" value="ECO:0007669"/>
    <property type="project" value="TreeGrafter"/>
</dbReference>
<feature type="compositionally biased region" description="Polar residues" evidence="14">
    <location>
        <begin position="273"/>
        <end position="287"/>
    </location>
</feature>
<feature type="domain" description="Rhodanese" evidence="17">
    <location>
        <begin position="996"/>
        <end position="1117"/>
    </location>
</feature>
<reference evidence="18 19" key="1">
    <citation type="submission" date="2019-03" db="EMBL/GenBank/DDBJ databases">
        <title>Sequencing 25 genomes of Wallemia mellicola.</title>
        <authorList>
            <person name="Gostincar C."/>
        </authorList>
    </citation>
    <scope>NUCLEOTIDE SEQUENCE [LARGE SCALE GENOMIC DNA]</scope>
    <source>
        <strain evidence="18 19">EXF-1277</strain>
    </source>
</reference>